<protein>
    <submittedName>
        <fullName evidence="1">Uncharacterized protein</fullName>
    </submittedName>
</protein>
<reference evidence="1" key="1">
    <citation type="submission" date="2021-01" db="EMBL/GenBank/DDBJ databases">
        <authorList>
            <person name="Corre E."/>
            <person name="Pelletier E."/>
            <person name="Niang G."/>
            <person name="Scheremetjew M."/>
            <person name="Finn R."/>
            <person name="Kale V."/>
            <person name="Holt S."/>
            <person name="Cochrane G."/>
            <person name="Meng A."/>
            <person name="Brown T."/>
            <person name="Cohen L."/>
        </authorList>
    </citation>
    <scope>NUCLEOTIDE SEQUENCE</scope>
    <source>
        <strain evidence="1">NIES-381</strain>
    </source>
</reference>
<evidence type="ECO:0000313" key="1">
    <source>
        <dbReference type="EMBL" id="CAD8999140.1"/>
    </source>
</evidence>
<sequence>MFHVRCTLLGAWGTSRPHWLKGHKLGNWKRLVKARKTFREAKTEEERKINFRLGIDVAHDYTPPKRSIKAPKWLRDLRRQSEKAKSRLVPTTEAERLYLKYVEDRIHNPRDLAKATIVAKMWETSTDEMDINLAAKVLNSAWAHGAKLDASLFSVCIDACLRLELIEIAQYLVDNHRLLHFHAIHFDDVVRVRQAMKNANEEYGWTTDQLEENAPKIVKRYMDRLDTHLQALMEAEKAKAAKVAEG</sequence>
<proteinExistence type="predicted"/>
<dbReference type="AlphaFoldDB" id="A0A7S1I2T9"/>
<dbReference type="EMBL" id="HBGA01027448">
    <property type="protein sequence ID" value="CAD8999140.1"/>
    <property type="molecule type" value="Transcribed_RNA"/>
</dbReference>
<organism evidence="1">
    <name type="scientific">Eutreptiella gymnastica</name>
    <dbReference type="NCBI Taxonomy" id="73025"/>
    <lineage>
        <taxon>Eukaryota</taxon>
        <taxon>Discoba</taxon>
        <taxon>Euglenozoa</taxon>
        <taxon>Euglenida</taxon>
        <taxon>Spirocuta</taxon>
        <taxon>Euglenophyceae</taxon>
        <taxon>Eutreptiales</taxon>
        <taxon>Eutreptiaceae</taxon>
        <taxon>Eutreptiella</taxon>
    </lineage>
</organism>
<gene>
    <name evidence="1" type="ORF">EGYM00392_LOCUS10210</name>
</gene>
<name>A0A7S1I2T9_9EUGL</name>
<accession>A0A7S1I2T9</accession>